<accession>A0A6C2U4P6</accession>
<proteinExistence type="predicted"/>
<reference evidence="1 2" key="1">
    <citation type="submission" date="2019-04" db="EMBL/GenBank/DDBJ databases">
        <authorList>
            <person name="Van Vliet M D."/>
        </authorList>
    </citation>
    <scope>NUCLEOTIDE SEQUENCE [LARGE SCALE GENOMIC DNA]</scope>
    <source>
        <strain evidence="1 2">F1</strain>
    </source>
</reference>
<dbReference type="EMBL" id="CAAHFG010000002">
    <property type="protein sequence ID" value="VGO15038.1"/>
    <property type="molecule type" value="Genomic_DNA"/>
</dbReference>
<protein>
    <submittedName>
        <fullName evidence="1">Uncharacterized protein</fullName>
    </submittedName>
</protein>
<sequence length="125" mass="13838">MILLNTENTYAARFKNTAIVTACGHKGRGANTRSQNYRAFNYELEIFDNSQNFLGILCGGFPITSTTSHNSPLIKFFKAIGIFRNPVDFDPGELKGIEVRISVNNVCDSQSGLRSVVDHFHPAIV</sequence>
<evidence type="ECO:0000313" key="2">
    <source>
        <dbReference type="Proteomes" id="UP000366872"/>
    </source>
</evidence>
<organism evidence="1 2">
    <name type="scientific">Pontiella desulfatans</name>
    <dbReference type="NCBI Taxonomy" id="2750659"/>
    <lineage>
        <taxon>Bacteria</taxon>
        <taxon>Pseudomonadati</taxon>
        <taxon>Kiritimatiellota</taxon>
        <taxon>Kiritimatiellia</taxon>
        <taxon>Kiritimatiellales</taxon>
        <taxon>Pontiellaceae</taxon>
        <taxon>Pontiella</taxon>
    </lineage>
</organism>
<name>A0A6C2U4P6_PONDE</name>
<dbReference type="RefSeq" id="WP_136080647.1">
    <property type="nucleotide sequence ID" value="NZ_CAAHFG010000002.1"/>
</dbReference>
<evidence type="ECO:0000313" key="1">
    <source>
        <dbReference type="EMBL" id="VGO15038.1"/>
    </source>
</evidence>
<dbReference type="Proteomes" id="UP000366872">
    <property type="component" value="Unassembled WGS sequence"/>
</dbReference>
<gene>
    <name evidence="1" type="ORF">PDESU_03618</name>
</gene>
<keyword evidence="2" id="KW-1185">Reference proteome</keyword>
<dbReference type="AlphaFoldDB" id="A0A6C2U4P6"/>